<evidence type="ECO:0000259" key="2">
    <source>
        <dbReference type="PROSITE" id="PS51724"/>
    </source>
</evidence>
<dbReference type="InterPro" id="IPR007730">
    <property type="entry name" value="SPOR-like_dom"/>
</dbReference>
<feature type="region of interest" description="Disordered" evidence="1">
    <location>
        <begin position="293"/>
        <end position="377"/>
    </location>
</feature>
<organism evidence="3 4">
    <name type="scientific">Mesorhizobium marinum</name>
    <dbReference type="NCBI Taxonomy" id="3228790"/>
    <lineage>
        <taxon>Bacteria</taxon>
        <taxon>Pseudomonadati</taxon>
        <taxon>Pseudomonadota</taxon>
        <taxon>Alphaproteobacteria</taxon>
        <taxon>Hyphomicrobiales</taxon>
        <taxon>Phyllobacteriaceae</taxon>
        <taxon>Mesorhizobium</taxon>
    </lineage>
</organism>
<feature type="compositionally biased region" description="Polar residues" evidence="1">
    <location>
        <begin position="944"/>
        <end position="957"/>
    </location>
</feature>
<feature type="region of interest" description="Disordered" evidence="1">
    <location>
        <begin position="116"/>
        <end position="135"/>
    </location>
</feature>
<feature type="region of interest" description="Disordered" evidence="1">
    <location>
        <begin position="28"/>
        <end position="110"/>
    </location>
</feature>
<accession>A0ABV3R063</accession>
<dbReference type="RefSeq" id="WP_367723366.1">
    <property type="nucleotide sequence ID" value="NZ_JBFOCI010000002.1"/>
</dbReference>
<gene>
    <name evidence="3" type="ORF">ABUE31_09880</name>
</gene>
<dbReference type="Pfam" id="PF05036">
    <property type="entry name" value="SPOR"/>
    <property type="match status" value="1"/>
</dbReference>
<proteinExistence type="predicted"/>
<feature type="compositionally biased region" description="Low complexity" evidence="1">
    <location>
        <begin position="475"/>
        <end position="485"/>
    </location>
</feature>
<protein>
    <submittedName>
        <fullName evidence="3">SPOR domain-containing protein</fullName>
    </submittedName>
</protein>
<evidence type="ECO:0000256" key="1">
    <source>
        <dbReference type="SAM" id="MobiDB-lite"/>
    </source>
</evidence>
<dbReference type="PROSITE" id="PS51724">
    <property type="entry name" value="SPOR"/>
    <property type="match status" value="1"/>
</dbReference>
<comment type="caution">
    <text evidence="3">The sequence shown here is derived from an EMBL/GenBank/DDBJ whole genome shotgun (WGS) entry which is preliminary data.</text>
</comment>
<dbReference type="EMBL" id="JBFOCI010000002">
    <property type="protein sequence ID" value="MEW9806292.1"/>
    <property type="molecule type" value="Genomic_DNA"/>
</dbReference>
<feature type="region of interest" description="Disordered" evidence="1">
    <location>
        <begin position="1037"/>
        <end position="1074"/>
    </location>
</feature>
<feature type="domain" description="SPOR" evidence="2">
    <location>
        <begin position="1122"/>
        <end position="1205"/>
    </location>
</feature>
<feature type="compositionally biased region" description="Low complexity" evidence="1">
    <location>
        <begin position="635"/>
        <end position="646"/>
    </location>
</feature>
<feature type="compositionally biased region" description="Basic and acidic residues" evidence="1">
    <location>
        <begin position="649"/>
        <end position="670"/>
    </location>
</feature>
<sequence>MADKNQLKIADQVDLADDDPFAELTRIMGFDPRQPARQPAPEPLPEPAAAEPASAEDDFSLDLEKELLGSFDLEDDHTDTAAEPAFEPEAASGPEIAEPRLPETDFDFSSTFEAAMAAPDEAYEPVGEAQLDASPAIAEAAFDTPETRDVDFDFSGEFEAAMAAPEAFDEQNPVQQEPEFDGEFEAAFAAAGGPLEDPLPANDEPVFDLGLTEEDMHGLDESLRAPALPTTPEAVAQDAALEDNLDAAMADFMADEPAFEAAPSDQPGAEAPVAASTAIEADGVDLALFDESDFTLEEEEPALAGSPVDQPEAVESPPEIDESAFQFSADDLDITAEPPVAATDETQPAPEPFSFDDLDFTVTEEPSGDAAQAEPVAAFTPDVEIATEAVSAETYSLPSTPADAFPALQAAAPRKLPTSPMDVAAEEFRQREATAAPAQPQFNLEDELNALLGNLKSVAQPDAKPTVASAPATPPQAFEAPAFEPSPYVPPAYEPRSQGVFGSTGAADYAEPGHDAYAPVGVDAPEHPVDIDDNLNWELEEAFTEAAPEEDAMSAYEAPSYPAEHDRYGGGYSPEPLPGYAARPDNWDEPAPVDLEDMFAELADAAVPEKEASYPGGALAAAAAAGLGSRAFEPAARFAQPRQPAASSDARRDSPHRDPVVRGNPMKEDPLDIITQLAEKYSRKEPETPYGRAMSVAAGTAPAGYYDQYDDGGDVDIADAFEEPPEVETIEVGDHAIALADDLDIPELPEEDDLPPVAAYDDLDSEFSSLLSEMNAEQAELPEEEDPLLGGFSARPYETKVAAAVHGAQPARSRAYDDIDQDAFGFDARDLPGNAVQPDARFAADDYQYDPDLDQDIAAAHPVAAQTRGTRSRGLMVAGLVGGVALIGAIGAFALSFGGGDDAPAIVRADDDPVKVRPENPGGATVPNQDSKVYETVAGDSEAGSATQQEKLVSTTEEPVDVMPSAAEDTANASGKSEDRIEQILEDAENKTDAELVAVAPRKVRTMVVKPDGTLVPREDEPETAAAEPTQAIAAATPEAAPAPAIPQPDAVESTGALPEAQTAPEETTAAEAELPAADEGVDDVASMPDTVPIAPLRPADQPIDVVGEVQPDQVAAATATAAASSGWAMQIASQPSQEAAQASYQNLLRRYGAVLEGREVNIVKAEISGKGTFWRVRVPANSRNEAIGLCENYKAAGGNCFVSR</sequence>
<keyword evidence="4" id="KW-1185">Reference proteome</keyword>
<feature type="region of interest" description="Disordered" evidence="1">
    <location>
        <begin position="462"/>
        <end position="530"/>
    </location>
</feature>
<evidence type="ECO:0000313" key="3">
    <source>
        <dbReference type="EMBL" id="MEW9806292.1"/>
    </source>
</evidence>
<name>A0ABV3R063_9HYPH</name>
<evidence type="ECO:0000313" key="4">
    <source>
        <dbReference type="Proteomes" id="UP001556196"/>
    </source>
</evidence>
<dbReference type="Proteomes" id="UP001556196">
    <property type="component" value="Unassembled WGS sequence"/>
</dbReference>
<dbReference type="Gene3D" id="3.30.70.1070">
    <property type="entry name" value="Sporulation related repeat"/>
    <property type="match status" value="1"/>
</dbReference>
<feature type="region of interest" description="Disordered" evidence="1">
    <location>
        <begin position="254"/>
        <end position="277"/>
    </location>
</feature>
<feature type="compositionally biased region" description="Low complexity" evidence="1">
    <location>
        <begin position="81"/>
        <end position="95"/>
    </location>
</feature>
<dbReference type="InterPro" id="IPR036680">
    <property type="entry name" value="SPOR-like_sf"/>
</dbReference>
<feature type="region of interest" description="Disordered" evidence="1">
    <location>
        <begin position="561"/>
        <end position="592"/>
    </location>
</feature>
<feature type="region of interest" description="Disordered" evidence="1">
    <location>
        <begin position="939"/>
        <end position="978"/>
    </location>
</feature>
<reference evidence="3 4" key="1">
    <citation type="submission" date="2024-06" db="EMBL/GenBank/DDBJ databases">
        <authorList>
            <person name="Tuo L."/>
        </authorList>
    </citation>
    <scope>NUCLEOTIDE SEQUENCE [LARGE SCALE GENOMIC DNA]</scope>
    <source>
        <strain evidence="3 4">ZMM04-5</strain>
    </source>
</reference>
<feature type="region of interest" description="Disordered" evidence="1">
    <location>
        <begin position="635"/>
        <end position="672"/>
    </location>
</feature>